<gene>
    <name evidence="1" type="ORF">CTEN210_18662</name>
</gene>
<dbReference type="Proteomes" id="UP001054902">
    <property type="component" value="Unassembled WGS sequence"/>
</dbReference>
<protein>
    <submittedName>
        <fullName evidence="1">Uncharacterized protein</fullName>
    </submittedName>
</protein>
<accession>A0AAD3DD97</accession>
<dbReference type="EMBL" id="BLLK01000082">
    <property type="protein sequence ID" value="GFH62186.1"/>
    <property type="molecule type" value="Genomic_DNA"/>
</dbReference>
<proteinExistence type="predicted"/>
<evidence type="ECO:0000313" key="1">
    <source>
        <dbReference type="EMBL" id="GFH62186.1"/>
    </source>
</evidence>
<dbReference type="AlphaFoldDB" id="A0AAD3DD97"/>
<reference evidence="1 2" key="1">
    <citation type="journal article" date="2021" name="Sci. Rep.">
        <title>The genome of the diatom Chaetoceros tenuissimus carries an ancient integrated fragment of an extant virus.</title>
        <authorList>
            <person name="Hongo Y."/>
            <person name="Kimura K."/>
            <person name="Takaki Y."/>
            <person name="Yoshida Y."/>
            <person name="Baba S."/>
            <person name="Kobayashi G."/>
            <person name="Nagasaki K."/>
            <person name="Hano T."/>
            <person name="Tomaru Y."/>
        </authorList>
    </citation>
    <scope>NUCLEOTIDE SEQUENCE [LARGE SCALE GENOMIC DNA]</scope>
    <source>
        <strain evidence="1 2">NIES-3715</strain>
    </source>
</reference>
<comment type="caution">
    <text evidence="1">The sequence shown here is derived from an EMBL/GenBank/DDBJ whole genome shotgun (WGS) entry which is preliminary data.</text>
</comment>
<organism evidence="1 2">
    <name type="scientific">Chaetoceros tenuissimus</name>
    <dbReference type="NCBI Taxonomy" id="426638"/>
    <lineage>
        <taxon>Eukaryota</taxon>
        <taxon>Sar</taxon>
        <taxon>Stramenopiles</taxon>
        <taxon>Ochrophyta</taxon>
        <taxon>Bacillariophyta</taxon>
        <taxon>Coscinodiscophyceae</taxon>
        <taxon>Chaetocerotophycidae</taxon>
        <taxon>Chaetocerotales</taxon>
        <taxon>Chaetocerotaceae</taxon>
        <taxon>Chaetoceros</taxon>
    </lineage>
</organism>
<sequence>MSFVKTYLLILSGQTWMRIYTPALQGFAFNLDTKAVLTLLKQLCLGTDTEVWIQNIRCGRAAMIALRNHYNGPDEARKRTLEAEAKLKNLFYKHEYRFPFERSNVPIATGVTAIDLDDGSTILLEAAQGLFFGSEMDRFLLNPNQLRAFGVAVCDDPTDKYQSLGIDLNDIMVPMKMIGSICGLISPCPTDEELESCRRF</sequence>
<keyword evidence="2" id="KW-1185">Reference proteome</keyword>
<evidence type="ECO:0000313" key="2">
    <source>
        <dbReference type="Proteomes" id="UP001054902"/>
    </source>
</evidence>
<name>A0AAD3DD97_9STRA</name>